<dbReference type="InterPro" id="IPR002123">
    <property type="entry name" value="Plipid/glycerol_acylTrfase"/>
</dbReference>
<proteinExistence type="predicted"/>
<feature type="domain" description="Phospholipid/glycerol acyltransferase" evidence="3">
    <location>
        <begin position="37"/>
        <end position="154"/>
    </location>
</feature>
<dbReference type="Pfam" id="PF01553">
    <property type="entry name" value="Acyltransferase"/>
    <property type="match status" value="1"/>
</dbReference>
<dbReference type="SMART" id="SM00563">
    <property type="entry name" value="PlsC"/>
    <property type="match status" value="1"/>
</dbReference>
<dbReference type="CDD" id="cd07989">
    <property type="entry name" value="LPLAT_AGPAT-like"/>
    <property type="match status" value="1"/>
</dbReference>
<accession>A0A2M7EBT2</accession>
<dbReference type="Proteomes" id="UP000230766">
    <property type="component" value="Unassembled WGS sequence"/>
</dbReference>
<evidence type="ECO:0000313" key="4">
    <source>
        <dbReference type="EMBL" id="PIV65220.1"/>
    </source>
</evidence>
<name>A0A2M7EBT2_9BACT</name>
<evidence type="ECO:0000256" key="1">
    <source>
        <dbReference type="ARBA" id="ARBA00022679"/>
    </source>
</evidence>
<dbReference type="PANTHER" id="PTHR10434">
    <property type="entry name" value="1-ACYL-SN-GLYCEROL-3-PHOSPHATE ACYLTRANSFERASE"/>
    <property type="match status" value="1"/>
</dbReference>
<sequence>MKKPFSIFARNVLGPLIEKFCIEEIKDKDNIPQNTNFILAPNHQSYFDHFFVPLPIKDRLERVRFIGKLDSKWQALQWGWFYWLAETIPINRKAEDKRKVLDIALEVLKRGGIIIIYPEGKRNREKELLEGKTGVAELAVKSEKPVIPLGLIYKNNNPPTLPVCLNVGNPMYFRKSENCQNLREITDKIMREIAKLSEKTYGNQKNSCC</sequence>
<dbReference type="GO" id="GO:0006654">
    <property type="term" value="P:phosphatidic acid biosynthetic process"/>
    <property type="evidence" value="ECO:0007669"/>
    <property type="project" value="TreeGrafter"/>
</dbReference>
<dbReference type="EMBL" id="PETJ01000018">
    <property type="protein sequence ID" value="PIV65220.1"/>
    <property type="molecule type" value="Genomic_DNA"/>
</dbReference>
<dbReference type="SUPFAM" id="SSF69593">
    <property type="entry name" value="Glycerol-3-phosphate (1)-acyltransferase"/>
    <property type="match status" value="1"/>
</dbReference>
<protein>
    <recommendedName>
        <fullName evidence="3">Phospholipid/glycerol acyltransferase domain-containing protein</fullName>
    </recommendedName>
</protein>
<evidence type="ECO:0000259" key="3">
    <source>
        <dbReference type="SMART" id="SM00563"/>
    </source>
</evidence>
<comment type="caution">
    <text evidence="4">The sequence shown here is derived from an EMBL/GenBank/DDBJ whole genome shotgun (WGS) entry which is preliminary data.</text>
</comment>
<gene>
    <name evidence="4" type="ORF">COS09_00695</name>
</gene>
<dbReference type="PANTHER" id="PTHR10434:SF11">
    <property type="entry name" value="1-ACYL-SN-GLYCEROL-3-PHOSPHATE ACYLTRANSFERASE"/>
    <property type="match status" value="1"/>
</dbReference>
<dbReference type="GO" id="GO:0003841">
    <property type="term" value="F:1-acylglycerol-3-phosphate O-acyltransferase activity"/>
    <property type="evidence" value="ECO:0007669"/>
    <property type="project" value="TreeGrafter"/>
</dbReference>
<evidence type="ECO:0000256" key="2">
    <source>
        <dbReference type="ARBA" id="ARBA00023315"/>
    </source>
</evidence>
<dbReference type="AlphaFoldDB" id="A0A2M7EBT2"/>
<keyword evidence="1" id="KW-0808">Transferase</keyword>
<reference evidence="5" key="1">
    <citation type="submission" date="2017-09" db="EMBL/GenBank/DDBJ databases">
        <title>Depth-based differentiation of microbial function through sediment-hosted aquifers and enrichment of novel symbionts in the deep terrestrial subsurface.</title>
        <authorList>
            <person name="Probst A.J."/>
            <person name="Ladd B."/>
            <person name="Jarett J.K."/>
            <person name="Geller-Mcgrath D.E."/>
            <person name="Sieber C.M.K."/>
            <person name="Emerson J.B."/>
            <person name="Anantharaman K."/>
            <person name="Thomas B.C."/>
            <person name="Malmstrom R."/>
            <person name="Stieglmeier M."/>
            <person name="Klingl A."/>
            <person name="Woyke T."/>
            <person name="Ryan C.M."/>
            <person name="Banfield J.F."/>
        </authorList>
    </citation>
    <scope>NUCLEOTIDE SEQUENCE [LARGE SCALE GENOMIC DNA]</scope>
</reference>
<evidence type="ECO:0000313" key="5">
    <source>
        <dbReference type="Proteomes" id="UP000230766"/>
    </source>
</evidence>
<organism evidence="4 5">
    <name type="scientific">Candidatus Nealsonbacteria bacterium CG01_land_8_20_14_3_00_12</name>
    <dbReference type="NCBI Taxonomy" id="1974697"/>
    <lineage>
        <taxon>Bacteria</taxon>
        <taxon>Candidatus Nealsoniibacteriota</taxon>
    </lineage>
</organism>
<keyword evidence="2" id="KW-0012">Acyltransferase</keyword>